<evidence type="ECO:0000313" key="4">
    <source>
        <dbReference type="EMBL" id="CBW21982.1"/>
    </source>
</evidence>
<proteinExistence type="predicted"/>
<reference evidence="4 5" key="1">
    <citation type="journal article" date="2010" name="Microbiology">
        <title>Twenty-eight divergent polysaccharide loci specifying within- and amongst-strain capsule diversity in three strains of Bacteroides fragilis.</title>
        <authorList>
            <person name="Patrick S."/>
            <person name="Blakely G.W."/>
            <person name="Houston S."/>
            <person name="Moore J."/>
            <person name="Abratt V.R."/>
            <person name="Bertalan M."/>
            <person name="Cerdeno-Tarraga A.M."/>
            <person name="Quail M.A."/>
            <person name="Corton N."/>
            <person name="Corton C."/>
            <person name="Bignell A."/>
            <person name="Barron A."/>
            <person name="Clark L."/>
            <person name="Bentley S.D."/>
            <person name="Parkhill J."/>
        </authorList>
    </citation>
    <scope>NUCLEOTIDE SEQUENCE [LARGE SCALE GENOMIC DNA]</scope>
    <source>
        <strain evidence="4 5">638R</strain>
    </source>
</reference>
<dbReference type="PANTHER" id="PTHR43103">
    <property type="entry name" value="NUCLEOSIDE-DIPHOSPHATE-SUGAR EPIMERASE"/>
    <property type="match status" value="1"/>
</dbReference>
<sequence>MAYIVTGGAGFVGSNMVKKLNDKGINDVIIIDTYSDDKMKNLIGLKFIDFVDYQDGIKTVVDYLKAIKNPQAVFHIGANADVLVYDVKKMMNENYEFSKMYCEFANHRNIPFIYASSSAVYGNGGKQEVGAGNEEPHNTYAWSKWLFDQYVMANSSKFLNKVMGFRFFNVFGWGEFHKGKNANIVYRFYRFIKEKNFIDLFNEEIVRDHIWVEDVAEVMYQAMIRKELETGIYNLGGMHPISHRQVADIVINTMIEEGIIPQDITDRYITLIDMPEELRSKFQFYTHADNQLTFISEIAKGNDLKMVEYVKRLIRENK</sequence>
<dbReference type="InterPro" id="IPR036291">
    <property type="entry name" value="NAD(P)-bd_dom_sf"/>
</dbReference>
<organism evidence="4 5">
    <name type="scientific">Bacteroides fragilis (strain 638R)</name>
    <dbReference type="NCBI Taxonomy" id="862962"/>
    <lineage>
        <taxon>Bacteria</taxon>
        <taxon>Pseudomonadati</taxon>
        <taxon>Bacteroidota</taxon>
        <taxon>Bacteroidia</taxon>
        <taxon>Bacteroidales</taxon>
        <taxon>Bacteroidaceae</taxon>
        <taxon>Bacteroides</taxon>
    </lineage>
</organism>
<dbReference type="Proteomes" id="UP000008560">
    <property type="component" value="Chromosome"/>
</dbReference>
<dbReference type="EMBL" id="FQ312004">
    <property type="protein sequence ID" value="CBW21982.1"/>
    <property type="molecule type" value="Genomic_DNA"/>
</dbReference>
<dbReference type="Gene3D" id="3.40.50.720">
    <property type="entry name" value="NAD(P)-binding Rossmann-like Domain"/>
    <property type="match status" value="1"/>
</dbReference>
<dbReference type="PATRIC" id="fig|862962.3.peg.1457"/>
<evidence type="ECO:0000256" key="1">
    <source>
        <dbReference type="ARBA" id="ARBA00022857"/>
    </source>
</evidence>
<dbReference type="Gene3D" id="3.90.25.10">
    <property type="entry name" value="UDP-galactose 4-epimerase, domain 1"/>
    <property type="match status" value="1"/>
</dbReference>
<dbReference type="SUPFAM" id="SSF51735">
    <property type="entry name" value="NAD(P)-binding Rossmann-fold domains"/>
    <property type="match status" value="1"/>
</dbReference>
<protein>
    <submittedName>
        <fullName evidence="4">Putative Nucleoside diphosphate sugar epimerase</fullName>
    </submittedName>
</protein>
<evidence type="ECO:0000313" key="5">
    <source>
        <dbReference type="Proteomes" id="UP000008560"/>
    </source>
</evidence>
<dbReference type="InterPro" id="IPR001509">
    <property type="entry name" value="Epimerase_deHydtase"/>
</dbReference>
<keyword evidence="2" id="KW-0119">Carbohydrate metabolism</keyword>
<dbReference type="AlphaFoldDB" id="E1WSP8"/>
<dbReference type="PANTHER" id="PTHR43103:SF3">
    <property type="entry name" value="ADP-L-GLYCERO-D-MANNO-HEPTOSE-6-EPIMERASE"/>
    <property type="match status" value="1"/>
</dbReference>
<keyword evidence="1" id="KW-0521">NADP</keyword>
<evidence type="ECO:0000259" key="3">
    <source>
        <dbReference type="Pfam" id="PF01370"/>
    </source>
</evidence>
<dbReference type="KEGG" id="bfg:BF638R_1443"/>
<dbReference type="HOGENOM" id="CLU_007383_1_3_10"/>
<dbReference type="RefSeq" id="WP_014298519.1">
    <property type="nucleotide sequence ID" value="NC_016776.1"/>
</dbReference>
<name>E1WSP8_BACF6</name>
<feature type="domain" description="NAD-dependent epimerase/dehydratase" evidence="3">
    <location>
        <begin position="4"/>
        <end position="236"/>
    </location>
</feature>
<accession>E1WSP8</accession>
<dbReference type="Pfam" id="PF01370">
    <property type="entry name" value="Epimerase"/>
    <property type="match status" value="1"/>
</dbReference>
<gene>
    <name evidence="4" type="ordered locus">BF638R_1443</name>
</gene>
<evidence type="ECO:0000256" key="2">
    <source>
        <dbReference type="ARBA" id="ARBA00023277"/>
    </source>
</evidence>